<comment type="caution">
    <text evidence="2">The sequence shown here is derived from an EMBL/GenBank/DDBJ whole genome shotgun (WGS) entry which is preliminary data.</text>
</comment>
<gene>
    <name evidence="2" type="ORF">VSDG_05494</name>
</gene>
<name>A0A423VZM6_CYTCH</name>
<dbReference type="EMBL" id="LJZO01000020">
    <property type="protein sequence ID" value="ROV96461.1"/>
    <property type="molecule type" value="Genomic_DNA"/>
</dbReference>
<dbReference type="PANTHER" id="PTHR38696:SF1">
    <property type="entry name" value="MEDIATOR OF RNA POLYMERASE II TRANSCRIPTION SUBUNIT 13"/>
    <property type="match status" value="1"/>
</dbReference>
<sequence>MDGKCKPFMDPATDAAPPPSFLEAISSVAGPSSSFQTRLACVSLHMNDRIRFLNFSPAEVRALREELGTVWPIQEVRSYGGAEEFKFRDYPWVGKANGDDKSRRLVKRMLESLYDMGWVLQAAVDISKKSLDEDTLVFRYQNPPPPPCDWLCISFDWTNKMKIVDAPPPDLAGALVSEFMSNHRLKSHELESDRLKLKFHGQPWQANGEETIQVRLLLLKLLEVLERFGYSFYASVDQVNGTEEADVMVIAASWKEMRHPLEPGQTSPTGNPHFNSGSYFQRASSPTGSDNGKSSMDSDRDHTSPSMIRTTSNSSWKWGSR</sequence>
<evidence type="ECO:0000256" key="1">
    <source>
        <dbReference type="SAM" id="MobiDB-lite"/>
    </source>
</evidence>
<dbReference type="OrthoDB" id="58379at2759"/>
<dbReference type="AlphaFoldDB" id="A0A423VZM6"/>
<feature type="compositionally biased region" description="Polar residues" evidence="1">
    <location>
        <begin position="304"/>
        <end position="321"/>
    </location>
</feature>
<proteinExistence type="predicted"/>
<protein>
    <submittedName>
        <fullName evidence="2">Uncharacterized protein</fullName>
    </submittedName>
</protein>
<organism evidence="2 3">
    <name type="scientific">Cytospora chrysosperma</name>
    <name type="common">Cytospora canker fungus</name>
    <name type="synonym">Sphaeria chrysosperma</name>
    <dbReference type="NCBI Taxonomy" id="252740"/>
    <lineage>
        <taxon>Eukaryota</taxon>
        <taxon>Fungi</taxon>
        <taxon>Dikarya</taxon>
        <taxon>Ascomycota</taxon>
        <taxon>Pezizomycotina</taxon>
        <taxon>Sordariomycetes</taxon>
        <taxon>Sordariomycetidae</taxon>
        <taxon>Diaporthales</taxon>
        <taxon>Cytosporaceae</taxon>
        <taxon>Cytospora</taxon>
    </lineage>
</organism>
<feature type="compositionally biased region" description="Polar residues" evidence="1">
    <location>
        <begin position="264"/>
        <end position="295"/>
    </location>
</feature>
<dbReference type="STRING" id="252740.A0A423VZM6"/>
<keyword evidence="3" id="KW-1185">Reference proteome</keyword>
<evidence type="ECO:0000313" key="3">
    <source>
        <dbReference type="Proteomes" id="UP000284375"/>
    </source>
</evidence>
<evidence type="ECO:0000313" key="2">
    <source>
        <dbReference type="EMBL" id="ROV96461.1"/>
    </source>
</evidence>
<dbReference type="Proteomes" id="UP000284375">
    <property type="component" value="Unassembled WGS sequence"/>
</dbReference>
<dbReference type="PANTHER" id="PTHR38696">
    <property type="entry name" value="MEDIATOR OF RNA POLYMERASE II TRANSCRIPTION SUBUNIT 13"/>
    <property type="match status" value="1"/>
</dbReference>
<reference evidence="2 3" key="1">
    <citation type="submission" date="2015-09" db="EMBL/GenBank/DDBJ databases">
        <title>Host preference determinants of Valsa canker pathogens revealed by comparative genomics.</title>
        <authorList>
            <person name="Yin Z."/>
            <person name="Huang L."/>
        </authorList>
    </citation>
    <scope>NUCLEOTIDE SEQUENCE [LARGE SCALE GENOMIC DNA]</scope>
    <source>
        <strain evidence="2 3">YSFL</strain>
    </source>
</reference>
<accession>A0A423VZM6</accession>
<feature type="region of interest" description="Disordered" evidence="1">
    <location>
        <begin position="260"/>
        <end position="321"/>
    </location>
</feature>